<reference evidence="7 8" key="1">
    <citation type="journal article" date="2021" name="Nat. Plants">
        <title>The Taxus genome provides insights into paclitaxel biosynthesis.</title>
        <authorList>
            <person name="Xiong X."/>
            <person name="Gou J."/>
            <person name="Liao Q."/>
            <person name="Li Y."/>
            <person name="Zhou Q."/>
            <person name="Bi G."/>
            <person name="Li C."/>
            <person name="Du R."/>
            <person name="Wang X."/>
            <person name="Sun T."/>
            <person name="Guo L."/>
            <person name="Liang H."/>
            <person name="Lu P."/>
            <person name="Wu Y."/>
            <person name="Zhang Z."/>
            <person name="Ro D.K."/>
            <person name="Shang Y."/>
            <person name="Huang S."/>
            <person name="Yan J."/>
        </authorList>
    </citation>
    <scope>NUCLEOTIDE SEQUENCE [LARGE SCALE GENOMIC DNA]</scope>
    <source>
        <strain evidence="7">Ta-2019</strain>
    </source>
</reference>
<evidence type="ECO:0000259" key="6">
    <source>
        <dbReference type="Pfam" id="PF14368"/>
    </source>
</evidence>
<dbReference type="InterPro" id="IPR043325">
    <property type="entry name" value="LTSS"/>
</dbReference>
<keyword evidence="4" id="KW-0325">Glycoprotein</keyword>
<protein>
    <recommendedName>
        <fullName evidence="6">Bifunctional inhibitor/plant lipid transfer protein/seed storage helical domain-containing protein</fullName>
    </recommendedName>
</protein>
<dbReference type="InterPro" id="IPR036312">
    <property type="entry name" value="Bifun_inhib/LTP/seed_sf"/>
</dbReference>
<dbReference type="Pfam" id="PF14368">
    <property type="entry name" value="LTP_2"/>
    <property type="match status" value="1"/>
</dbReference>
<evidence type="ECO:0000313" key="8">
    <source>
        <dbReference type="Proteomes" id="UP000824469"/>
    </source>
</evidence>
<feature type="non-terminal residue" evidence="7">
    <location>
        <position position="1"/>
    </location>
</feature>
<evidence type="ECO:0000256" key="5">
    <source>
        <dbReference type="SAM" id="MobiDB-lite"/>
    </source>
</evidence>
<evidence type="ECO:0000256" key="3">
    <source>
        <dbReference type="ARBA" id="ARBA00023157"/>
    </source>
</evidence>
<dbReference type="Proteomes" id="UP000824469">
    <property type="component" value="Unassembled WGS sequence"/>
</dbReference>
<name>A0AA38FPW0_TAXCH</name>
<feature type="domain" description="Bifunctional inhibitor/plant lipid transfer protein/seed storage helical" evidence="6">
    <location>
        <begin position="3"/>
        <end position="62"/>
    </location>
</feature>
<dbReference type="InterPro" id="IPR016140">
    <property type="entry name" value="Bifunc_inhib/LTP/seed_store"/>
</dbReference>
<accession>A0AA38FPW0</accession>
<keyword evidence="3" id="KW-1015">Disulfide bond</keyword>
<feature type="compositionally biased region" description="Polar residues" evidence="5">
    <location>
        <begin position="75"/>
        <end position="94"/>
    </location>
</feature>
<sequence>GNANIPTKDCCNGLLQLHKNTPKCLCVLIKDSTDPQLGITINVTLALQLPEVCKVATNISTCPALLHMSPNSPEAQIFNRTSSTSTPVASNPTPSGKKGSESRPTHVLVVRGLDENAIEESVG</sequence>
<keyword evidence="8" id="KW-1185">Reference proteome</keyword>
<evidence type="ECO:0000313" key="7">
    <source>
        <dbReference type="EMBL" id="KAH9307859.1"/>
    </source>
</evidence>
<dbReference type="AlphaFoldDB" id="A0AA38FPW0"/>
<keyword evidence="2" id="KW-0732">Signal</keyword>
<dbReference type="PANTHER" id="PTHR33044">
    <property type="entry name" value="BIFUNCTIONAL INHIBITOR/LIPID-TRANSFER PROTEIN/SEED STORAGE 2S ALBUMIN SUPERFAMILY PROTEIN-RELATED"/>
    <property type="match status" value="1"/>
</dbReference>
<comment type="caution">
    <text evidence="7">The sequence shown here is derived from an EMBL/GenBank/DDBJ whole genome shotgun (WGS) entry which is preliminary data.</text>
</comment>
<dbReference type="CDD" id="cd00010">
    <property type="entry name" value="AAI_LTSS"/>
    <property type="match status" value="1"/>
</dbReference>
<dbReference type="SUPFAM" id="SSF47699">
    <property type="entry name" value="Bifunctional inhibitor/lipid-transfer protein/seed storage 2S albumin"/>
    <property type="match status" value="1"/>
</dbReference>
<evidence type="ECO:0000256" key="4">
    <source>
        <dbReference type="ARBA" id="ARBA00023180"/>
    </source>
</evidence>
<proteinExistence type="inferred from homology"/>
<feature type="region of interest" description="Disordered" evidence="5">
    <location>
        <begin position="75"/>
        <end position="106"/>
    </location>
</feature>
<evidence type="ECO:0000256" key="2">
    <source>
        <dbReference type="ARBA" id="ARBA00022729"/>
    </source>
</evidence>
<organism evidence="7 8">
    <name type="scientific">Taxus chinensis</name>
    <name type="common">Chinese yew</name>
    <name type="synonym">Taxus wallichiana var. chinensis</name>
    <dbReference type="NCBI Taxonomy" id="29808"/>
    <lineage>
        <taxon>Eukaryota</taxon>
        <taxon>Viridiplantae</taxon>
        <taxon>Streptophyta</taxon>
        <taxon>Embryophyta</taxon>
        <taxon>Tracheophyta</taxon>
        <taxon>Spermatophyta</taxon>
        <taxon>Pinopsida</taxon>
        <taxon>Pinidae</taxon>
        <taxon>Conifers II</taxon>
        <taxon>Cupressales</taxon>
        <taxon>Taxaceae</taxon>
        <taxon>Taxus</taxon>
    </lineage>
</organism>
<dbReference type="Gene3D" id="1.10.110.10">
    <property type="entry name" value="Plant lipid-transfer and hydrophobic proteins"/>
    <property type="match status" value="1"/>
</dbReference>
<evidence type="ECO:0000256" key="1">
    <source>
        <dbReference type="ARBA" id="ARBA00009748"/>
    </source>
</evidence>
<dbReference type="EMBL" id="JAHRHJ020000007">
    <property type="protein sequence ID" value="KAH9307859.1"/>
    <property type="molecule type" value="Genomic_DNA"/>
</dbReference>
<comment type="similarity">
    <text evidence="1">Belongs to the plant LTP family.</text>
</comment>
<feature type="non-terminal residue" evidence="7">
    <location>
        <position position="123"/>
    </location>
</feature>
<gene>
    <name evidence="7" type="ORF">KI387_035770</name>
</gene>
<dbReference type="OMA" id="GRRSYCK"/>